<gene>
    <name evidence="1" type="ORF">ATK36_2566</name>
</gene>
<evidence type="ECO:0000313" key="1">
    <source>
        <dbReference type="EMBL" id="PFG47521.1"/>
    </source>
</evidence>
<dbReference type="AlphaFoldDB" id="A0A2A9F9T0"/>
<comment type="caution">
    <text evidence="1">The sequence shown here is derived from an EMBL/GenBank/DDBJ whole genome shotgun (WGS) entry which is preliminary data.</text>
</comment>
<proteinExistence type="predicted"/>
<dbReference type="EMBL" id="PDJK01000002">
    <property type="protein sequence ID" value="PFG47521.1"/>
    <property type="molecule type" value="Genomic_DNA"/>
</dbReference>
<dbReference type="Proteomes" id="UP000243542">
    <property type="component" value="Unassembled WGS sequence"/>
</dbReference>
<accession>A0A2A9F9T0</accession>
<keyword evidence="2" id="KW-1185">Reference proteome</keyword>
<sequence length="262" mass="26329">MTEPVPLRPPTQSKVDCVGPAAKVVSLPGGGDGRGVARLAALPGVSTASRVAQRAVRDDGFGEGRLWPVVPALADLLPGAGLRRGSTVVVHGSTSLLFGLLAEATAAGAWVAVAGVPGLGIAAAAEHGVVSARMAVIPRPGVAYPAVLAALLDGVDLVVTGERAVQGDLARRLSARARHRGAVLFSLGAWPGADLELHCTPGAWAGLTGYGAGHLRTRPVDVYVRGRGAAARPRSASVLLPGPRGCAVRCGGSVRDEAEVAG</sequence>
<name>A0A2A9F9T0_9PSEU</name>
<reference evidence="1 2" key="1">
    <citation type="submission" date="2017-10" db="EMBL/GenBank/DDBJ databases">
        <title>Sequencing the genomes of 1000 actinobacteria strains.</title>
        <authorList>
            <person name="Klenk H.-P."/>
        </authorList>
    </citation>
    <scope>NUCLEOTIDE SEQUENCE [LARGE SCALE GENOMIC DNA]</scope>
    <source>
        <strain evidence="1 2">DSM 46092</strain>
    </source>
</reference>
<protein>
    <submittedName>
        <fullName evidence="1">Uncharacterized protein</fullName>
    </submittedName>
</protein>
<evidence type="ECO:0000313" key="2">
    <source>
        <dbReference type="Proteomes" id="UP000243542"/>
    </source>
</evidence>
<organism evidence="1 2">
    <name type="scientific">Amycolatopsis sulphurea</name>
    <dbReference type="NCBI Taxonomy" id="76022"/>
    <lineage>
        <taxon>Bacteria</taxon>
        <taxon>Bacillati</taxon>
        <taxon>Actinomycetota</taxon>
        <taxon>Actinomycetes</taxon>
        <taxon>Pseudonocardiales</taxon>
        <taxon>Pseudonocardiaceae</taxon>
        <taxon>Amycolatopsis</taxon>
    </lineage>
</organism>